<evidence type="ECO:0000313" key="1">
    <source>
        <dbReference type="EMBL" id="AHF24475.1"/>
    </source>
</evidence>
<protein>
    <submittedName>
        <fullName evidence="1">Enterochelin esterase and related enzymes</fullName>
    </submittedName>
</protein>
<organism evidence="1">
    <name type="scientific">uncultured bacterium Contig26</name>
    <dbReference type="NCBI Taxonomy" id="1393545"/>
    <lineage>
        <taxon>Bacteria</taxon>
        <taxon>environmental samples</taxon>
    </lineage>
</organism>
<dbReference type="AlphaFoldDB" id="W0FN95"/>
<sequence>MHVYSLCHQRRADDVGSCKRFRDFQVHLHFPYLQFLWNVPFTITLEREGDLWIGKVEVGTGLIGRFVLVDGNEVLSPALPFSFSSNRPMNMIEVPETDAGIEPKDVSHGSVVMDLFRSHITNRLERIYVYLPPDYQSSGKQLLF</sequence>
<dbReference type="EMBL" id="KC246795">
    <property type="protein sequence ID" value="AHF24475.1"/>
    <property type="molecule type" value="Genomic_DNA"/>
</dbReference>
<name>W0FN95_9BACT</name>
<accession>W0FN95</accession>
<reference evidence="1" key="1">
    <citation type="journal article" date="2013" name="PLoS ONE">
        <title>Metagenomic insights into the carbohydrate-active enzymes carried by the microorganisms adhering to solid digesta in the rumen of cows.</title>
        <authorList>
            <person name="Wang L."/>
            <person name="Hatem A."/>
            <person name="Catalyurek U.V."/>
            <person name="Morrison M."/>
            <person name="Yu Z."/>
        </authorList>
    </citation>
    <scope>NUCLEOTIDE SEQUENCE</scope>
</reference>
<proteinExistence type="predicted"/>